<sequence length="67" mass="7670">RHHVKTLAARAENTVNGLTMLSNTVRGLSQLHLRHLYKACIIPMMTHASAAWWTGKKVHEKQLERVQ</sequence>
<organism evidence="1 2">
    <name type="scientific">Mycena maculata</name>
    <dbReference type="NCBI Taxonomy" id="230809"/>
    <lineage>
        <taxon>Eukaryota</taxon>
        <taxon>Fungi</taxon>
        <taxon>Dikarya</taxon>
        <taxon>Basidiomycota</taxon>
        <taxon>Agaricomycotina</taxon>
        <taxon>Agaricomycetes</taxon>
        <taxon>Agaricomycetidae</taxon>
        <taxon>Agaricales</taxon>
        <taxon>Marasmiineae</taxon>
        <taxon>Mycenaceae</taxon>
        <taxon>Mycena</taxon>
    </lineage>
</organism>
<evidence type="ECO:0000313" key="2">
    <source>
        <dbReference type="Proteomes" id="UP001215280"/>
    </source>
</evidence>
<name>A0AAD7JIE3_9AGAR</name>
<dbReference type="AlphaFoldDB" id="A0AAD7JIE3"/>
<dbReference type="Proteomes" id="UP001215280">
    <property type="component" value="Unassembled WGS sequence"/>
</dbReference>
<feature type="non-terminal residue" evidence="1">
    <location>
        <position position="1"/>
    </location>
</feature>
<protein>
    <submittedName>
        <fullName evidence="1">Uncharacterized protein</fullName>
    </submittedName>
</protein>
<dbReference type="EMBL" id="JARJLG010000035">
    <property type="protein sequence ID" value="KAJ7765469.1"/>
    <property type="molecule type" value="Genomic_DNA"/>
</dbReference>
<gene>
    <name evidence="1" type="ORF">DFH07DRAFT_737701</name>
</gene>
<keyword evidence="2" id="KW-1185">Reference proteome</keyword>
<evidence type="ECO:0000313" key="1">
    <source>
        <dbReference type="EMBL" id="KAJ7765469.1"/>
    </source>
</evidence>
<proteinExistence type="predicted"/>
<comment type="caution">
    <text evidence="1">The sequence shown here is derived from an EMBL/GenBank/DDBJ whole genome shotgun (WGS) entry which is preliminary data.</text>
</comment>
<accession>A0AAD7JIE3</accession>
<reference evidence="1" key="1">
    <citation type="submission" date="2023-03" db="EMBL/GenBank/DDBJ databases">
        <title>Massive genome expansion in bonnet fungi (Mycena s.s.) driven by repeated elements and novel gene families across ecological guilds.</title>
        <authorList>
            <consortium name="Lawrence Berkeley National Laboratory"/>
            <person name="Harder C.B."/>
            <person name="Miyauchi S."/>
            <person name="Viragh M."/>
            <person name="Kuo A."/>
            <person name="Thoen E."/>
            <person name="Andreopoulos B."/>
            <person name="Lu D."/>
            <person name="Skrede I."/>
            <person name="Drula E."/>
            <person name="Henrissat B."/>
            <person name="Morin E."/>
            <person name="Kohler A."/>
            <person name="Barry K."/>
            <person name="LaButti K."/>
            <person name="Morin E."/>
            <person name="Salamov A."/>
            <person name="Lipzen A."/>
            <person name="Mereny Z."/>
            <person name="Hegedus B."/>
            <person name="Baldrian P."/>
            <person name="Stursova M."/>
            <person name="Weitz H."/>
            <person name="Taylor A."/>
            <person name="Grigoriev I.V."/>
            <person name="Nagy L.G."/>
            <person name="Martin F."/>
            <person name="Kauserud H."/>
        </authorList>
    </citation>
    <scope>NUCLEOTIDE SEQUENCE</scope>
    <source>
        <strain evidence="1">CBHHK188m</strain>
    </source>
</reference>